<organism evidence="1 2">
    <name type="scientific">Deinococcus yavapaiensis KR-236</name>
    <dbReference type="NCBI Taxonomy" id="694435"/>
    <lineage>
        <taxon>Bacteria</taxon>
        <taxon>Thermotogati</taxon>
        <taxon>Deinococcota</taxon>
        <taxon>Deinococci</taxon>
        <taxon>Deinococcales</taxon>
        <taxon>Deinococcaceae</taxon>
        <taxon>Deinococcus</taxon>
    </lineage>
</organism>
<evidence type="ECO:0000313" key="1">
    <source>
        <dbReference type="EMBL" id="PYE53297.1"/>
    </source>
</evidence>
<dbReference type="Proteomes" id="UP000248326">
    <property type="component" value="Unassembled WGS sequence"/>
</dbReference>
<dbReference type="EMBL" id="QJSX01000009">
    <property type="protein sequence ID" value="PYE53297.1"/>
    <property type="molecule type" value="Genomic_DNA"/>
</dbReference>
<keyword evidence="2" id="KW-1185">Reference proteome</keyword>
<proteinExistence type="predicted"/>
<dbReference type="OrthoDB" id="53934at2"/>
<comment type="caution">
    <text evidence="1">The sequence shown here is derived from an EMBL/GenBank/DDBJ whole genome shotgun (WGS) entry which is preliminary data.</text>
</comment>
<evidence type="ECO:0000313" key="2">
    <source>
        <dbReference type="Proteomes" id="UP000248326"/>
    </source>
</evidence>
<gene>
    <name evidence="1" type="ORF">DES52_10969</name>
</gene>
<dbReference type="AlphaFoldDB" id="A0A318S6E9"/>
<reference evidence="1 2" key="1">
    <citation type="submission" date="2018-06" db="EMBL/GenBank/DDBJ databases">
        <title>Genomic Encyclopedia of Type Strains, Phase IV (KMG-IV): sequencing the most valuable type-strain genomes for metagenomic binning, comparative biology and taxonomic classification.</title>
        <authorList>
            <person name="Goeker M."/>
        </authorList>
    </citation>
    <scope>NUCLEOTIDE SEQUENCE [LARGE SCALE GENOMIC DNA]</scope>
    <source>
        <strain evidence="1 2">DSM 18048</strain>
    </source>
</reference>
<sequence>MITVIQDALASKELYIVRAPPGGGKSKYMRKAVQHYFQTSTISRVLWATQDTVEDTSLGAECERYLREDGVSVVRVLGKKHFGIKSTQKRPPKNAQSRYEAQFKWPAGQPHVKIVSHAHLPLIYAASPTQEMACLRQAQLLICDEDPINALLHVNDLWENEVHVSLTTLKTGQLALDNVSKAVQKLLTLAKKGGLRSLADELDNRITRRSTFSLTRDAFWQALRAELPVPDWQGFADTLRALGVPDASILAAEMRTDFERRPDSARVGLYWIEGIDESKFVFRFAVRRILHDLPPTIILDAYADQNLYQALFAEHTRHFRSYGAAPRLVIEVTRDLAFDRQDLKGDKKPQRYLHIAEELFELCRTSSKGVLLLTDKTTATSGPTWRKARERAALFYPGVAERLKQTHWFGKRGLNEWDGFDVVATTLPKRPRFFALHALAALYPMDAIQRREAARKLEINEALQLLNRGRQLNYANNAKDRPRIIVAFDEEWMHDPAIVDIRQYQPTLRFKSGVHEPRWCDAVRHLAPELEALLGCAPLLAWQALGLLKGNAKPEIVQAAARRLRFLARPASKYPWLVSWKNDGDAYRWRDVMPAGHHMRKVYLESLMSKHGWEKFENLTNVKSSVSTRRQVVYAPSREAAQQALDALLGK</sequence>
<dbReference type="RefSeq" id="WP_110887104.1">
    <property type="nucleotide sequence ID" value="NZ_QJSX01000009.1"/>
</dbReference>
<protein>
    <submittedName>
        <fullName evidence="1">Uncharacterized protein</fullName>
    </submittedName>
</protein>
<accession>A0A318S6E9</accession>
<name>A0A318S6E9_9DEIO</name>